<proteinExistence type="inferred from homology"/>
<keyword evidence="10" id="KW-0564">Palmitate</keyword>
<dbReference type="AlphaFoldDB" id="A0A401SN97"/>
<organism evidence="18 19">
    <name type="scientific">Chiloscyllium punctatum</name>
    <name type="common">Brownbanded bambooshark</name>
    <name type="synonym">Hemiscyllium punctatum</name>
    <dbReference type="NCBI Taxonomy" id="137246"/>
    <lineage>
        <taxon>Eukaryota</taxon>
        <taxon>Metazoa</taxon>
        <taxon>Chordata</taxon>
        <taxon>Craniata</taxon>
        <taxon>Vertebrata</taxon>
        <taxon>Chondrichthyes</taxon>
        <taxon>Elasmobranchii</taxon>
        <taxon>Galeomorphii</taxon>
        <taxon>Galeoidea</taxon>
        <taxon>Orectolobiformes</taxon>
        <taxon>Hemiscylliidae</taxon>
        <taxon>Chiloscyllium</taxon>
    </lineage>
</organism>
<dbReference type="OMA" id="QGEYERY"/>
<dbReference type="FunFam" id="2.60.40.10:FF:001006">
    <property type="entry name" value="Interleukin 20 receptor subunit beta"/>
    <property type="match status" value="1"/>
</dbReference>
<dbReference type="GO" id="GO:0004896">
    <property type="term" value="F:cytokine receptor activity"/>
    <property type="evidence" value="ECO:0007669"/>
    <property type="project" value="TreeGrafter"/>
</dbReference>
<evidence type="ECO:0000256" key="9">
    <source>
        <dbReference type="ARBA" id="ARBA00023136"/>
    </source>
</evidence>
<dbReference type="Pfam" id="PF01108">
    <property type="entry name" value="Tissue_fac"/>
    <property type="match status" value="1"/>
</dbReference>
<evidence type="ECO:0000256" key="14">
    <source>
        <dbReference type="ARBA" id="ARBA00031171"/>
    </source>
</evidence>
<keyword evidence="9 15" id="KW-0472">Membrane</keyword>
<dbReference type="STRING" id="137246.A0A401SN97"/>
<comment type="subunit">
    <text evidence="4">Interacts with HSPE; the interaction, inhibited by heparin, promotes the generation of activated factor X and activates coagulation in the presence of activated factor VII.</text>
</comment>
<dbReference type="InterPro" id="IPR036116">
    <property type="entry name" value="FN3_sf"/>
</dbReference>
<evidence type="ECO:0000256" key="1">
    <source>
        <dbReference type="ARBA" id="ARBA00002201"/>
    </source>
</evidence>
<dbReference type="Proteomes" id="UP000287033">
    <property type="component" value="Unassembled WGS sequence"/>
</dbReference>
<dbReference type="InterPro" id="IPR050650">
    <property type="entry name" value="Type-II_Cytokine-TF_Rcpt"/>
</dbReference>
<evidence type="ECO:0000256" key="11">
    <source>
        <dbReference type="ARBA" id="ARBA00023157"/>
    </source>
</evidence>
<dbReference type="GO" id="GO:0042015">
    <property type="term" value="F:interleukin-20 binding"/>
    <property type="evidence" value="ECO:0007669"/>
    <property type="project" value="TreeGrafter"/>
</dbReference>
<name>A0A401SN97_CHIPU</name>
<keyword evidence="15" id="KW-1133">Transmembrane helix</keyword>
<dbReference type="SUPFAM" id="SSF49265">
    <property type="entry name" value="Fibronectin type III"/>
    <property type="match status" value="2"/>
</dbReference>
<dbReference type="InterPro" id="IPR003961">
    <property type="entry name" value="FN3_dom"/>
</dbReference>
<evidence type="ECO:0000259" key="16">
    <source>
        <dbReference type="Pfam" id="PF01108"/>
    </source>
</evidence>
<protein>
    <recommendedName>
        <fullName evidence="5">Tissue factor</fullName>
    </recommendedName>
    <alternativeName>
        <fullName evidence="14">Coagulation factor III</fullName>
    </alternativeName>
</protein>
<evidence type="ECO:0000256" key="2">
    <source>
        <dbReference type="ARBA" id="ARBA00004370"/>
    </source>
</evidence>
<dbReference type="PANTHER" id="PTHR20859">
    <property type="entry name" value="INTERFERON/INTERLEUKIN RECEPTOR"/>
    <property type="match status" value="1"/>
</dbReference>
<dbReference type="InterPro" id="IPR015373">
    <property type="entry name" value="Interferon/interleukin_rcp_dom"/>
</dbReference>
<evidence type="ECO:0000256" key="15">
    <source>
        <dbReference type="SAM" id="Phobius"/>
    </source>
</evidence>
<keyword evidence="12" id="KW-0325">Glycoprotein</keyword>
<keyword evidence="8" id="KW-0094">Blood coagulation</keyword>
<keyword evidence="15" id="KW-0812">Transmembrane</keyword>
<dbReference type="InterPro" id="IPR013783">
    <property type="entry name" value="Ig-like_fold"/>
</dbReference>
<accession>A0A401SN97</accession>
<evidence type="ECO:0000256" key="3">
    <source>
        <dbReference type="ARBA" id="ARBA00009197"/>
    </source>
</evidence>
<dbReference type="Pfam" id="PF09294">
    <property type="entry name" value="Interfer-bind"/>
    <property type="match status" value="1"/>
</dbReference>
<keyword evidence="7" id="KW-0732">Signal</keyword>
<dbReference type="InterPro" id="IPR001187">
    <property type="entry name" value="Tissue_factor"/>
</dbReference>
<evidence type="ECO:0000256" key="7">
    <source>
        <dbReference type="ARBA" id="ARBA00022729"/>
    </source>
</evidence>
<comment type="caution">
    <text evidence="18">The sequence shown here is derived from an EMBL/GenBank/DDBJ whole genome shotgun (WGS) entry which is preliminary data.</text>
</comment>
<evidence type="ECO:0000313" key="19">
    <source>
        <dbReference type="Proteomes" id="UP000287033"/>
    </source>
</evidence>
<sequence>MFTSAFLVSTPGRGLEKLPKPKNVFVNSTNMRHILRWSPVKVPVGEISYSVKFQGEFERNHKKTWVAISECSGMTETSCDVTMDISSDVDYDLKVRAELGNITSKWANLSKLFNRKETNLTTPRLTIKSNGGLQTIDVSDVKKNINARIYYWEKGVEQQIMNTSMDQNPYNIVLQKGVLYCFRAQLFIPEYNKFSNYSDPVCELVNGDSTSEEILTTVTTVLLLGVLILIISLYLTWKLFCRTHSAWLPKISTPSISSFDNLRVDVMSEEDFSHEYCHVVRVLPQSEPLLSQCQALTREEKPDCKLIQTVGQTTS</sequence>
<dbReference type="EMBL" id="BEZZ01000396">
    <property type="protein sequence ID" value="GCC31875.1"/>
    <property type="molecule type" value="Genomic_DNA"/>
</dbReference>
<feature type="transmembrane region" description="Helical" evidence="15">
    <location>
        <begin position="214"/>
        <end position="235"/>
    </location>
</feature>
<dbReference type="OrthoDB" id="8704831at2759"/>
<feature type="domain" description="Interferon/interleukin receptor" evidence="17">
    <location>
        <begin position="134"/>
        <end position="203"/>
    </location>
</feature>
<dbReference type="PRINTS" id="PR00346">
    <property type="entry name" value="TISSUEFACTOR"/>
</dbReference>
<feature type="domain" description="Fibronectin type-III" evidence="16">
    <location>
        <begin position="12"/>
        <end position="106"/>
    </location>
</feature>
<evidence type="ECO:0000256" key="5">
    <source>
        <dbReference type="ARBA" id="ARBA00018722"/>
    </source>
</evidence>
<keyword evidence="11" id="KW-1015">Disulfide bond</keyword>
<dbReference type="GO" id="GO:0007596">
    <property type="term" value="P:blood coagulation"/>
    <property type="evidence" value="ECO:0007669"/>
    <property type="project" value="UniProtKB-KW"/>
</dbReference>
<gene>
    <name evidence="18" type="ORF">chiPu_0010335</name>
</gene>
<keyword evidence="13" id="KW-0449">Lipoprotein</keyword>
<evidence type="ECO:0000256" key="12">
    <source>
        <dbReference type="ARBA" id="ARBA00023180"/>
    </source>
</evidence>
<comment type="function">
    <text evidence="1">Initiates blood coagulation by forming a complex with circulating factor VII or VIIa. The [TF:VIIa] complex activates factors IX or X by specific limited proteolysis. TF plays a role in normal hemostasis by initiating the cell-surface assembly and propagation of the coagulation protease cascade.</text>
</comment>
<evidence type="ECO:0000256" key="8">
    <source>
        <dbReference type="ARBA" id="ARBA00023084"/>
    </source>
</evidence>
<dbReference type="GO" id="GO:0005886">
    <property type="term" value="C:plasma membrane"/>
    <property type="evidence" value="ECO:0007669"/>
    <property type="project" value="TreeGrafter"/>
</dbReference>
<keyword evidence="6" id="KW-0356">Hemostasis</keyword>
<evidence type="ECO:0000313" key="18">
    <source>
        <dbReference type="EMBL" id="GCC31875.1"/>
    </source>
</evidence>
<evidence type="ECO:0000256" key="6">
    <source>
        <dbReference type="ARBA" id="ARBA00022696"/>
    </source>
</evidence>
<dbReference type="PANTHER" id="PTHR20859:SF48">
    <property type="entry name" value="INTERLEUKIN-20 RECEPTOR SUBUNIT BETA"/>
    <property type="match status" value="1"/>
</dbReference>
<dbReference type="Gene3D" id="2.60.40.10">
    <property type="entry name" value="Immunoglobulins"/>
    <property type="match status" value="2"/>
</dbReference>
<comment type="subcellular location">
    <subcellularLocation>
        <location evidence="2">Membrane</location>
    </subcellularLocation>
</comment>
<evidence type="ECO:0000259" key="17">
    <source>
        <dbReference type="Pfam" id="PF09294"/>
    </source>
</evidence>
<dbReference type="CDD" id="cd00063">
    <property type="entry name" value="FN3"/>
    <property type="match status" value="1"/>
</dbReference>
<keyword evidence="19" id="KW-1185">Reference proteome</keyword>
<evidence type="ECO:0000256" key="4">
    <source>
        <dbReference type="ARBA" id="ARBA00011184"/>
    </source>
</evidence>
<comment type="similarity">
    <text evidence="3">Belongs to the tissue factor family.</text>
</comment>
<evidence type="ECO:0000256" key="10">
    <source>
        <dbReference type="ARBA" id="ARBA00023139"/>
    </source>
</evidence>
<reference evidence="18 19" key="1">
    <citation type="journal article" date="2018" name="Nat. Ecol. Evol.">
        <title>Shark genomes provide insights into elasmobranch evolution and the origin of vertebrates.</title>
        <authorList>
            <person name="Hara Y"/>
            <person name="Yamaguchi K"/>
            <person name="Onimaru K"/>
            <person name="Kadota M"/>
            <person name="Koyanagi M"/>
            <person name="Keeley SD"/>
            <person name="Tatsumi K"/>
            <person name="Tanaka K"/>
            <person name="Motone F"/>
            <person name="Kageyama Y"/>
            <person name="Nozu R"/>
            <person name="Adachi N"/>
            <person name="Nishimura O"/>
            <person name="Nakagawa R"/>
            <person name="Tanegashima C"/>
            <person name="Kiyatake I"/>
            <person name="Matsumoto R"/>
            <person name="Murakumo K"/>
            <person name="Nishida K"/>
            <person name="Terakita A"/>
            <person name="Kuratani S"/>
            <person name="Sato K"/>
            <person name="Hyodo S Kuraku.S."/>
        </authorList>
    </citation>
    <scope>NUCLEOTIDE SEQUENCE [LARGE SCALE GENOMIC DNA]</scope>
</reference>
<evidence type="ECO:0000256" key="13">
    <source>
        <dbReference type="ARBA" id="ARBA00023288"/>
    </source>
</evidence>